<feature type="compositionally biased region" description="Polar residues" evidence="1">
    <location>
        <begin position="74"/>
        <end position="106"/>
    </location>
</feature>
<feature type="compositionally biased region" description="Low complexity" evidence="1">
    <location>
        <begin position="209"/>
        <end position="226"/>
    </location>
</feature>
<evidence type="ECO:0000256" key="1">
    <source>
        <dbReference type="SAM" id="MobiDB-lite"/>
    </source>
</evidence>
<comment type="caution">
    <text evidence="2">The sequence shown here is derived from an EMBL/GenBank/DDBJ whole genome shotgun (WGS) entry which is preliminary data.</text>
</comment>
<feature type="non-terminal residue" evidence="2">
    <location>
        <position position="234"/>
    </location>
</feature>
<reference evidence="2 3" key="1">
    <citation type="journal article" date="2018" name="MBio">
        <title>Comparative Genomics Reveals the Core Gene Toolbox for the Fungus-Insect Symbiosis.</title>
        <authorList>
            <person name="Wang Y."/>
            <person name="Stata M."/>
            <person name="Wang W."/>
            <person name="Stajich J.E."/>
            <person name="White M.M."/>
            <person name="Moncalvo J.M."/>
        </authorList>
    </citation>
    <scope>NUCLEOTIDE SEQUENCE [LARGE SCALE GENOMIC DNA]</scope>
    <source>
        <strain evidence="2 3">SC-DP-2</strain>
    </source>
</reference>
<gene>
    <name evidence="2" type="ORF">BB560_004295</name>
</gene>
<dbReference type="AlphaFoldDB" id="A0A2T9Z9P5"/>
<organism evidence="2 3">
    <name type="scientific">Smittium megazygosporum</name>
    <dbReference type="NCBI Taxonomy" id="133381"/>
    <lineage>
        <taxon>Eukaryota</taxon>
        <taxon>Fungi</taxon>
        <taxon>Fungi incertae sedis</taxon>
        <taxon>Zoopagomycota</taxon>
        <taxon>Kickxellomycotina</taxon>
        <taxon>Harpellomycetes</taxon>
        <taxon>Harpellales</taxon>
        <taxon>Legeriomycetaceae</taxon>
        <taxon>Smittium</taxon>
    </lineage>
</organism>
<feature type="non-terminal residue" evidence="2">
    <location>
        <position position="1"/>
    </location>
</feature>
<sequence length="234" mass="25065">LHIAANRPLLHTQSPLAGFVSKTNMPASKVATLTCLFNAISLFSYYLHLLATSCPINSTIFIYVATMTILPKTPSSIPLNKNSPTDSSSSKNNNPGPANDLSSSVPSLRAKSSLSNPSSKLSASIKKTSNQVSQPSVQNYSSKSHPSSKNYNKPFDPSSSKIRPPKIRKLPNNHTPNTTTSRPASRQASSAPKNIYARSTSRNQRRVLSPNPNSAQPASSINSSPQHRINSAAS</sequence>
<feature type="compositionally biased region" description="Polar residues" evidence="1">
    <location>
        <begin position="125"/>
        <end position="161"/>
    </location>
</feature>
<protein>
    <submittedName>
        <fullName evidence="2">Uncharacterized protein</fullName>
    </submittedName>
</protein>
<name>A0A2T9Z9P5_9FUNG</name>
<feature type="region of interest" description="Disordered" evidence="1">
    <location>
        <begin position="74"/>
        <end position="234"/>
    </location>
</feature>
<dbReference type="Proteomes" id="UP000245609">
    <property type="component" value="Unassembled WGS sequence"/>
</dbReference>
<evidence type="ECO:0000313" key="3">
    <source>
        <dbReference type="Proteomes" id="UP000245609"/>
    </source>
</evidence>
<dbReference type="EMBL" id="MBFS01001212">
    <property type="protein sequence ID" value="PVV01290.1"/>
    <property type="molecule type" value="Genomic_DNA"/>
</dbReference>
<feature type="compositionally biased region" description="Low complexity" evidence="1">
    <location>
        <begin position="107"/>
        <end position="124"/>
    </location>
</feature>
<proteinExistence type="predicted"/>
<feature type="compositionally biased region" description="Low complexity" evidence="1">
    <location>
        <begin position="178"/>
        <end position="192"/>
    </location>
</feature>
<accession>A0A2T9Z9P5</accession>
<keyword evidence="3" id="KW-1185">Reference proteome</keyword>
<evidence type="ECO:0000313" key="2">
    <source>
        <dbReference type="EMBL" id="PVV01290.1"/>
    </source>
</evidence>